<feature type="coiled-coil region" evidence="1">
    <location>
        <begin position="49"/>
        <end position="76"/>
    </location>
</feature>
<dbReference type="RefSeq" id="XP_004039417.1">
    <property type="nucleotide sequence ID" value="XM_004039369.1"/>
</dbReference>
<accession>G0QKZ2</accession>
<dbReference type="OrthoDB" id="286464at2759"/>
<evidence type="ECO:0000256" key="1">
    <source>
        <dbReference type="SAM" id="Coils"/>
    </source>
</evidence>
<evidence type="ECO:0000313" key="2">
    <source>
        <dbReference type="EMBL" id="EGR34113.1"/>
    </source>
</evidence>
<gene>
    <name evidence="2" type="ORF">IMG5_023370</name>
</gene>
<evidence type="ECO:0000313" key="3">
    <source>
        <dbReference type="Proteomes" id="UP000008983"/>
    </source>
</evidence>
<dbReference type="EMBL" id="GL983202">
    <property type="protein sequence ID" value="EGR34113.1"/>
    <property type="molecule type" value="Genomic_DNA"/>
</dbReference>
<dbReference type="Proteomes" id="UP000008983">
    <property type="component" value="Unassembled WGS sequence"/>
</dbReference>
<dbReference type="SUPFAM" id="SSF81631">
    <property type="entry name" value="PAP/OAS1 substrate-binding domain"/>
    <property type="match status" value="1"/>
</dbReference>
<name>G0QKZ2_ICHMU</name>
<keyword evidence="1" id="KW-0175">Coiled coil</keyword>
<protein>
    <submittedName>
        <fullName evidence="2">Uncharacterized protein</fullName>
    </submittedName>
</protein>
<keyword evidence="3" id="KW-1185">Reference proteome</keyword>
<proteinExistence type="predicted"/>
<dbReference type="Gene3D" id="1.10.1410.10">
    <property type="match status" value="1"/>
</dbReference>
<dbReference type="AlphaFoldDB" id="G0QKZ2"/>
<reference evidence="2 3" key="1">
    <citation type="submission" date="2011-07" db="EMBL/GenBank/DDBJ databases">
        <authorList>
            <person name="Coyne R."/>
            <person name="Brami D."/>
            <person name="Johnson J."/>
            <person name="Hostetler J."/>
            <person name="Hannick L."/>
            <person name="Clark T."/>
            <person name="Cassidy-Hanley D."/>
            <person name="Inman J."/>
        </authorList>
    </citation>
    <scope>NUCLEOTIDE SEQUENCE [LARGE SCALE GENOMIC DNA]</scope>
    <source>
        <strain evidence="2 3">G5</strain>
    </source>
</reference>
<dbReference type="InParanoid" id="G0QKZ2"/>
<organism evidence="2 3">
    <name type="scientific">Ichthyophthirius multifiliis</name>
    <name type="common">White spot disease agent</name>
    <name type="synonym">Ich</name>
    <dbReference type="NCBI Taxonomy" id="5932"/>
    <lineage>
        <taxon>Eukaryota</taxon>
        <taxon>Sar</taxon>
        <taxon>Alveolata</taxon>
        <taxon>Ciliophora</taxon>
        <taxon>Intramacronucleata</taxon>
        <taxon>Oligohymenophorea</taxon>
        <taxon>Hymenostomatida</taxon>
        <taxon>Ophryoglenina</taxon>
        <taxon>Ichthyophthirius</taxon>
    </lineage>
</organism>
<dbReference type="GeneID" id="14910299"/>
<sequence>MNIDKYIEEGDNQIQNQLNSVDFIIDGSQCLELSQLANLQQQSTSKIIYRNRESRLKDMEARIKDTEMRLKMASEQIKMKLKFEDIRLNENNEYNWPCLGQLLVDFLLFYGMDDYKYKYVKPYRIESQNNVNSYIIDTSYDLLNQGKIQIFDPLYPQNNVSRSTFKYQNIKTAFAIGYSIIHQVYQCDTNFFSYFFENLYKNTIN</sequence>